<name>A0A1H8CAS1_9BACT</name>
<dbReference type="SUPFAM" id="SSF52833">
    <property type="entry name" value="Thioredoxin-like"/>
    <property type="match status" value="1"/>
</dbReference>
<keyword evidence="8" id="KW-1185">Reference proteome</keyword>
<dbReference type="InterPro" id="IPR013766">
    <property type="entry name" value="Thioredoxin_domain"/>
</dbReference>
<feature type="chain" id="PRO_5011703302" evidence="5">
    <location>
        <begin position="19"/>
        <end position="385"/>
    </location>
</feature>
<evidence type="ECO:0000313" key="8">
    <source>
        <dbReference type="Proteomes" id="UP000198984"/>
    </source>
</evidence>
<dbReference type="EMBL" id="FOBB01000007">
    <property type="protein sequence ID" value="SEM92155.1"/>
    <property type="molecule type" value="Genomic_DNA"/>
</dbReference>
<accession>A0A1H8CAS1</accession>
<evidence type="ECO:0000256" key="4">
    <source>
        <dbReference type="ARBA" id="ARBA00023284"/>
    </source>
</evidence>
<dbReference type="GO" id="GO:0016491">
    <property type="term" value="F:oxidoreductase activity"/>
    <property type="evidence" value="ECO:0007669"/>
    <property type="project" value="InterPro"/>
</dbReference>
<evidence type="ECO:0000256" key="5">
    <source>
        <dbReference type="SAM" id="SignalP"/>
    </source>
</evidence>
<dbReference type="GO" id="GO:0030313">
    <property type="term" value="C:cell envelope"/>
    <property type="evidence" value="ECO:0007669"/>
    <property type="project" value="UniProtKB-SubCell"/>
</dbReference>
<dbReference type="PANTHER" id="PTHR42852">
    <property type="entry name" value="THIOL:DISULFIDE INTERCHANGE PROTEIN DSBE"/>
    <property type="match status" value="1"/>
</dbReference>
<keyword evidence="3" id="KW-1015">Disulfide bond</keyword>
<dbReference type="GO" id="GO:0017004">
    <property type="term" value="P:cytochrome complex assembly"/>
    <property type="evidence" value="ECO:0007669"/>
    <property type="project" value="UniProtKB-KW"/>
</dbReference>
<dbReference type="Proteomes" id="UP000198984">
    <property type="component" value="Unassembled WGS sequence"/>
</dbReference>
<evidence type="ECO:0000256" key="3">
    <source>
        <dbReference type="ARBA" id="ARBA00023157"/>
    </source>
</evidence>
<dbReference type="STRING" id="573321.SAMN04488505_10752"/>
<dbReference type="AlphaFoldDB" id="A0A1H8CAS1"/>
<dbReference type="Pfam" id="PF14289">
    <property type="entry name" value="DUF4369"/>
    <property type="match status" value="1"/>
</dbReference>
<keyword evidence="2" id="KW-0201">Cytochrome c-type biogenesis</keyword>
<dbReference type="InterPro" id="IPR017937">
    <property type="entry name" value="Thioredoxin_CS"/>
</dbReference>
<feature type="domain" description="Thioredoxin" evidence="6">
    <location>
        <begin position="240"/>
        <end position="384"/>
    </location>
</feature>
<evidence type="ECO:0000259" key="6">
    <source>
        <dbReference type="PROSITE" id="PS51352"/>
    </source>
</evidence>
<dbReference type="OrthoDB" id="750178at2"/>
<protein>
    <submittedName>
        <fullName evidence="7">Peroxiredoxin</fullName>
    </submittedName>
</protein>
<dbReference type="GO" id="GO:0016209">
    <property type="term" value="F:antioxidant activity"/>
    <property type="evidence" value="ECO:0007669"/>
    <property type="project" value="InterPro"/>
</dbReference>
<dbReference type="PROSITE" id="PS00194">
    <property type="entry name" value="THIOREDOXIN_1"/>
    <property type="match status" value="1"/>
</dbReference>
<reference evidence="7 8" key="1">
    <citation type="submission" date="2016-10" db="EMBL/GenBank/DDBJ databases">
        <authorList>
            <person name="de Groot N.N."/>
        </authorList>
    </citation>
    <scope>NUCLEOTIDE SEQUENCE [LARGE SCALE GENOMIC DNA]</scope>
    <source>
        <strain evidence="7 8">DSM 21039</strain>
    </source>
</reference>
<dbReference type="RefSeq" id="WP_089917945.1">
    <property type="nucleotide sequence ID" value="NZ_FOBB01000007.1"/>
</dbReference>
<evidence type="ECO:0000256" key="2">
    <source>
        <dbReference type="ARBA" id="ARBA00022748"/>
    </source>
</evidence>
<keyword evidence="4" id="KW-0676">Redox-active center</keyword>
<evidence type="ECO:0000256" key="1">
    <source>
        <dbReference type="ARBA" id="ARBA00004196"/>
    </source>
</evidence>
<dbReference type="Gene3D" id="3.40.30.10">
    <property type="entry name" value="Glutaredoxin"/>
    <property type="match status" value="1"/>
</dbReference>
<proteinExistence type="predicted"/>
<dbReference type="PANTHER" id="PTHR42852:SF6">
    <property type="entry name" value="THIOL:DISULFIDE INTERCHANGE PROTEIN DSBE"/>
    <property type="match status" value="1"/>
</dbReference>
<organism evidence="7 8">
    <name type="scientific">Chitinophaga rupis</name>
    <dbReference type="NCBI Taxonomy" id="573321"/>
    <lineage>
        <taxon>Bacteria</taxon>
        <taxon>Pseudomonadati</taxon>
        <taxon>Bacteroidota</taxon>
        <taxon>Chitinophagia</taxon>
        <taxon>Chitinophagales</taxon>
        <taxon>Chitinophagaceae</taxon>
        <taxon>Chitinophaga</taxon>
    </lineage>
</organism>
<gene>
    <name evidence="7" type="ORF">SAMN04488505_10752</name>
</gene>
<comment type="subcellular location">
    <subcellularLocation>
        <location evidence="1">Cell envelope</location>
    </subcellularLocation>
</comment>
<feature type="signal peptide" evidence="5">
    <location>
        <begin position="1"/>
        <end position="18"/>
    </location>
</feature>
<evidence type="ECO:0000313" key="7">
    <source>
        <dbReference type="EMBL" id="SEM92155.1"/>
    </source>
</evidence>
<keyword evidence="5" id="KW-0732">Signal</keyword>
<dbReference type="PROSITE" id="PS51352">
    <property type="entry name" value="THIOREDOXIN_2"/>
    <property type="match status" value="1"/>
</dbReference>
<dbReference type="InterPro" id="IPR036249">
    <property type="entry name" value="Thioredoxin-like_sf"/>
</dbReference>
<sequence>MNKLILTALALAPVLSYAQSGNYHLTVILKNTKAPAKAYLVRDYGMNVQRTLDSAAVKEGTFLFKGTVESPVKADLVIDHAGQGLNSLGRTADVRVVYLEKGNILVKGDDVVKQAVITGSAINTEYVKYHAAVLAPAEKVMDNIEAEYNAAADDKKKDPAFMSSLQAKMEKALQGRDSLQYVYIRKNPDSYLSLEALTAVAGDNMDLDKVRPLFKGLSARLRNSKDGKAFAKLMDEVGHTAIGAMAPDFTQLDVNDKPVKLSDFRGKYVLVDFWASWCGPCRAENPNVVKAFNTYKDKNFTVLGVSLDRPGKKDAWLAAIKADGLGWTQVSDLKFWDNSAARQYRIRSIPQNFLIDPSGKIVGKNLRGEALSQKLEALLVAKGGK</sequence>
<dbReference type="CDD" id="cd02966">
    <property type="entry name" value="TlpA_like_family"/>
    <property type="match status" value="1"/>
</dbReference>
<dbReference type="InterPro" id="IPR050553">
    <property type="entry name" value="Thioredoxin_ResA/DsbE_sf"/>
</dbReference>
<dbReference type="InterPro" id="IPR025380">
    <property type="entry name" value="DUF4369"/>
</dbReference>
<dbReference type="Pfam" id="PF00578">
    <property type="entry name" value="AhpC-TSA"/>
    <property type="match status" value="1"/>
</dbReference>
<dbReference type="InterPro" id="IPR000866">
    <property type="entry name" value="AhpC/TSA"/>
</dbReference>